<dbReference type="SUPFAM" id="SSF53850">
    <property type="entry name" value="Periplasmic binding protein-like II"/>
    <property type="match status" value="1"/>
</dbReference>
<evidence type="ECO:0000256" key="2">
    <source>
        <dbReference type="ARBA" id="ARBA00008685"/>
    </source>
</evidence>
<dbReference type="GO" id="GO:0050906">
    <property type="term" value="P:detection of stimulus involved in sensory perception"/>
    <property type="evidence" value="ECO:0007669"/>
    <property type="project" value="UniProtKB-ARBA"/>
</dbReference>
<feature type="domain" description="Ionotropic glutamate receptor C-terminal" evidence="11">
    <location>
        <begin position="552"/>
        <end position="846"/>
    </location>
</feature>
<evidence type="ECO:0000256" key="6">
    <source>
        <dbReference type="ARBA" id="ARBA00023136"/>
    </source>
</evidence>
<comment type="caution">
    <text evidence="12">The sequence shown here is derived from an EMBL/GenBank/DDBJ whole genome shotgun (WGS) entry which is preliminary data.</text>
</comment>
<keyword evidence="7" id="KW-0675">Receptor</keyword>
<dbReference type="GO" id="GO:0005886">
    <property type="term" value="C:plasma membrane"/>
    <property type="evidence" value="ECO:0007669"/>
    <property type="project" value="UniProtKB-SubCell"/>
</dbReference>
<keyword evidence="4 9" id="KW-0812">Transmembrane</keyword>
<keyword evidence="5 9" id="KW-1133">Transmembrane helix</keyword>
<evidence type="ECO:0000256" key="4">
    <source>
        <dbReference type="ARBA" id="ARBA00022692"/>
    </source>
</evidence>
<feature type="transmembrane region" description="Helical" evidence="9">
    <location>
        <begin position="543"/>
        <end position="565"/>
    </location>
</feature>
<keyword evidence="3" id="KW-1003">Cell membrane</keyword>
<evidence type="ECO:0000313" key="12">
    <source>
        <dbReference type="EMBL" id="KAK6639134.1"/>
    </source>
</evidence>
<evidence type="ECO:0000256" key="10">
    <source>
        <dbReference type="SAM" id="SignalP"/>
    </source>
</evidence>
<feature type="transmembrane region" description="Helical" evidence="9">
    <location>
        <begin position="585"/>
        <end position="604"/>
    </location>
</feature>
<evidence type="ECO:0000256" key="7">
    <source>
        <dbReference type="ARBA" id="ARBA00023170"/>
    </source>
</evidence>
<dbReference type="FunFam" id="1.10.287.70:FF:000143">
    <property type="entry name" value="Probable glutamate receptor"/>
    <property type="match status" value="1"/>
</dbReference>
<sequence>MEIRHSLRLMLVVIFWRTTEGDLYSDVYNGTIAVIVEREFAGKEDLSIIVKDIVARARRNYLKDGDINVQFHSNTDVIIKKNLVAVLTIASCRNTWNIFQNAEDESILHLAITEADCPRLPLNEAITVPLVTSGGEISQIILDLRTVHGINWKSTVVVYDATALDLDEIQRIITVLSLSAPVHSLDPGSVSVYKLDKLRTEWSRRKQIHKIMTNFPTKILGSNFLVIAKRDLVGVIMEVAKSAGLVHPLSQWLYIIPDSDMGRDNITGLSALLTEGDNVSFIYNGTLPNPSCIEGLICQVEELVKSFTVSWNGLVREEYELSNQVSDEEWETIRPSKLDRRISLLSHIKTDLGDNSPCDRCVSWYLKAGETWGKEYEKKSSEEPRHKDFLQDVGVWHPRSGHVMRDILFPHIEHGFRGRSLPLITFNHPPWQIIKYDETGQAVEFKGLIFEIINELAKNLNFSQKKNTEAVFSQVIAGYQDFLQIAVNWEKVVEAVKDKKVFLGAVAFIVSAEHKRVINYTTPIGIEPYTFVVARPKELSRALLFLSPFGGDTWVAIALAVAVVGPLLNWFHRVSPYYDYFNTRTAGGLQTVTNCLWYMYGALLQQGRGIHLPAADSGRIIVGTWWLVVLVIVTTYSGNLVAFLTFPKIDNPITTIHELLLRTGSVTWGFVRGSTIDLRLKNNIDQKYRSLYEGAQLHRRQDAAIVDRVRKGEHVYIDWKTNLLFLMKREHMETGTCDFALGEFYRVPSELGETLLLTPLLLFHFSGYEEFLEEQLAMVIAQGNPYLPRIDQEIRRLHRVGLTYKWLQDYLPKKDKCWSTSRLNEVTSHTVNMRDMQGSFFVLFLG</sequence>
<dbReference type="PANTHER" id="PTHR42643">
    <property type="entry name" value="IONOTROPIC RECEPTOR 20A-RELATED"/>
    <property type="match status" value="1"/>
</dbReference>
<keyword evidence="8" id="KW-0325">Glycoprotein</keyword>
<evidence type="ECO:0000256" key="3">
    <source>
        <dbReference type="ARBA" id="ARBA00022475"/>
    </source>
</evidence>
<evidence type="ECO:0000256" key="5">
    <source>
        <dbReference type="ARBA" id="ARBA00022989"/>
    </source>
</evidence>
<protein>
    <recommendedName>
        <fullName evidence="11">Ionotropic glutamate receptor C-terminal domain-containing protein</fullName>
    </recommendedName>
</protein>
<reference evidence="12 13" key="1">
    <citation type="submission" date="2023-10" db="EMBL/GenBank/DDBJ databases">
        <title>Genomes of two closely related lineages of the louse Polyplax serrata with different host specificities.</title>
        <authorList>
            <person name="Martinu J."/>
            <person name="Tarabai H."/>
            <person name="Stefka J."/>
            <person name="Hypsa V."/>
        </authorList>
    </citation>
    <scope>NUCLEOTIDE SEQUENCE [LARGE SCALE GENOMIC DNA]</scope>
    <source>
        <strain evidence="12">HR10_N</strain>
    </source>
</reference>
<feature type="transmembrane region" description="Helical" evidence="9">
    <location>
        <begin position="625"/>
        <end position="646"/>
    </location>
</feature>
<accession>A0AAN8P5S2</accession>
<dbReference type="AlphaFoldDB" id="A0AAN8P5S2"/>
<dbReference type="Proteomes" id="UP001372834">
    <property type="component" value="Unassembled WGS sequence"/>
</dbReference>
<dbReference type="EMBL" id="JAWJWE010000003">
    <property type="protein sequence ID" value="KAK6639134.1"/>
    <property type="molecule type" value="Genomic_DNA"/>
</dbReference>
<evidence type="ECO:0000259" key="11">
    <source>
        <dbReference type="Pfam" id="PF00060"/>
    </source>
</evidence>
<feature type="chain" id="PRO_5042900016" description="Ionotropic glutamate receptor C-terminal domain-containing protein" evidence="10">
    <location>
        <begin position="22"/>
        <end position="846"/>
    </location>
</feature>
<comment type="similarity">
    <text evidence="2">Belongs to the glutamate-gated ion channel (TC 1.A.10.1) family.</text>
</comment>
<dbReference type="Gene3D" id="3.40.190.10">
    <property type="entry name" value="Periplasmic binding protein-like II"/>
    <property type="match status" value="1"/>
</dbReference>
<keyword evidence="6 9" id="KW-0472">Membrane</keyword>
<keyword evidence="10" id="KW-0732">Signal</keyword>
<comment type="subcellular location">
    <subcellularLocation>
        <location evidence="1">Cell membrane</location>
        <topology evidence="1">Multi-pass membrane protein</topology>
    </subcellularLocation>
</comment>
<evidence type="ECO:0000256" key="8">
    <source>
        <dbReference type="ARBA" id="ARBA00023180"/>
    </source>
</evidence>
<feature type="signal peptide" evidence="10">
    <location>
        <begin position="1"/>
        <end position="21"/>
    </location>
</feature>
<evidence type="ECO:0000313" key="13">
    <source>
        <dbReference type="Proteomes" id="UP001372834"/>
    </source>
</evidence>
<proteinExistence type="inferred from homology"/>
<dbReference type="Gene3D" id="1.10.287.70">
    <property type="match status" value="1"/>
</dbReference>
<dbReference type="GO" id="GO:0015276">
    <property type="term" value="F:ligand-gated monoatomic ion channel activity"/>
    <property type="evidence" value="ECO:0007669"/>
    <property type="project" value="InterPro"/>
</dbReference>
<dbReference type="InterPro" id="IPR001320">
    <property type="entry name" value="Iontro_rcpt_C"/>
</dbReference>
<dbReference type="PANTHER" id="PTHR42643:SF24">
    <property type="entry name" value="IONOTROPIC RECEPTOR 60A"/>
    <property type="match status" value="1"/>
</dbReference>
<name>A0AAN8P5S2_POLSC</name>
<dbReference type="InterPro" id="IPR052192">
    <property type="entry name" value="Insect_Ionotropic_Sensory_Rcpt"/>
</dbReference>
<organism evidence="12 13">
    <name type="scientific">Polyplax serrata</name>
    <name type="common">Common mouse louse</name>
    <dbReference type="NCBI Taxonomy" id="468196"/>
    <lineage>
        <taxon>Eukaryota</taxon>
        <taxon>Metazoa</taxon>
        <taxon>Ecdysozoa</taxon>
        <taxon>Arthropoda</taxon>
        <taxon>Hexapoda</taxon>
        <taxon>Insecta</taxon>
        <taxon>Pterygota</taxon>
        <taxon>Neoptera</taxon>
        <taxon>Paraneoptera</taxon>
        <taxon>Psocodea</taxon>
        <taxon>Troctomorpha</taxon>
        <taxon>Phthiraptera</taxon>
        <taxon>Anoplura</taxon>
        <taxon>Polyplacidae</taxon>
        <taxon>Polyplax</taxon>
    </lineage>
</organism>
<gene>
    <name evidence="12" type="ORF">RUM43_007404</name>
</gene>
<evidence type="ECO:0000256" key="1">
    <source>
        <dbReference type="ARBA" id="ARBA00004651"/>
    </source>
</evidence>
<dbReference type="Pfam" id="PF00060">
    <property type="entry name" value="Lig_chan"/>
    <property type="match status" value="1"/>
</dbReference>
<evidence type="ECO:0000256" key="9">
    <source>
        <dbReference type="SAM" id="Phobius"/>
    </source>
</evidence>